<keyword evidence="2" id="KW-0288">FMN</keyword>
<accession>A0A4R2NXV1</accession>
<dbReference type="Gene3D" id="3.40.50.360">
    <property type="match status" value="1"/>
</dbReference>
<evidence type="ECO:0000259" key="3">
    <source>
        <dbReference type="Pfam" id="PF03358"/>
    </source>
</evidence>
<sequence length="171" mass="19938">MKKTVIIQASSQKLGNTNKVINYLNSNTDFDIIDLFDKKIGHFSYEFKNADDDFIPLMEEIIEKYDTIVFATPVYWYTMSGILKVFFDRLSDLLHYKKELGRKMRGKKMAMISNSGGNDRRKGFEMPFVESAKYLGMDYIGDVHVWFDEDTNEIHHEAKAKINELKNSLLN</sequence>
<proteinExistence type="predicted"/>
<dbReference type="InterPro" id="IPR005025">
    <property type="entry name" value="FMN_Rdtase-like_dom"/>
</dbReference>
<dbReference type="InterPro" id="IPR051796">
    <property type="entry name" value="ISF_SsuE-like"/>
</dbReference>
<dbReference type="GO" id="GO:0016491">
    <property type="term" value="F:oxidoreductase activity"/>
    <property type="evidence" value="ECO:0007669"/>
    <property type="project" value="InterPro"/>
</dbReference>
<gene>
    <name evidence="4" type="ORF">EV195_102332</name>
</gene>
<keyword evidence="5" id="KW-1185">Reference proteome</keyword>
<evidence type="ECO:0000256" key="1">
    <source>
        <dbReference type="ARBA" id="ARBA00022630"/>
    </source>
</evidence>
<organism evidence="4 5">
    <name type="scientific">Tenacibaculum skagerrakense</name>
    <dbReference type="NCBI Taxonomy" id="186571"/>
    <lineage>
        <taxon>Bacteria</taxon>
        <taxon>Pseudomonadati</taxon>
        <taxon>Bacteroidota</taxon>
        <taxon>Flavobacteriia</taxon>
        <taxon>Flavobacteriales</taxon>
        <taxon>Flavobacteriaceae</taxon>
        <taxon>Tenacibaculum</taxon>
    </lineage>
</organism>
<reference evidence="4 5" key="1">
    <citation type="submission" date="2019-03" db="EMBL/GenBank/DDBJ databases">
        <title>Genomic Encyclopedia of Type Strains, Phase IV (KMG-IV): sequencing the most valuable type-strain genomes for metagenomic binning, comparative biology and taxonomic classification.</title>
        <authorList>
            <person name="Goeker M."/>
        </authorList>
    </citation>
    <scope>NUCLEOTIDE SEQUENCE [LARGE SCALE GENOMIC DNA]</scope>
    <source>
        <strain evidence="4 5">DSM 14836</strain>
    </source>
</reference>
<dbReference type="OrthoDB" id="9805976at2"/>
<dbReference type="AlphaFoldDB" id="A0A4R2NXV1"/>
<dbReference type="PANTHER" id="PTHR43278:SF4">
    <property type="entry name" value="NAD(P)H-DEPENDENT FMN-CONTAINING OXIDOREDUCTASE YWQN-RELATED"/>
    <property type="match status" value="1"/>
</dbReference>
<name>A0A4R2NXV1_9FLAO</name>
<dbReference type="Proteomes" id="UP000294564">
    <property type="component" value="Unassembled WGS sequence"/>
</dbReference>
<dbReference type="Pfam" id="PF03358">
    <property type="entry name" value="FMN_red"/>
    <property type="match status" value="1"/>
</dbReference>
<evidence type="ECO:0000313" key="5">
    <source>
        <dbReference type="Proteomes" id="UP000294564"/>
    </source>
</evidence>
<dbReference type="EMBL" id="SLXM01000002">
    <property type="protein sequence ID" value="TCP26990.1"/>
    <property type="molecule type" value="Genomic_DNA"/>
</dbReference>
<keyword evidence="1" id="KW-0285">Flavoprotein</keyword>
<feature type="domain" description="NADPH-dependent FMN reductase-like" evidence="3">
    <location>
        <begin position="3"/>
        <end position="150"/>
    </location>
</feature>
<dbReference type="RefSeq" id="WP_132793903.1">
    <property type="nucleotide sequence ID" value="NZ_SLXM01000002.1"/>
</dbReference>
<evidence type="ECO:0000256" key="2">
    <source>
        <dbReference type="ARBA" id="ARBA00022643"/>
    </source>
</evidence>
<dbReference type="InterPro" id="IPR029039">
    <property type="entry name" value="Flavoprotein-like_sf"/>
</dbReference>
<comment type="caution">
    <text evidence="4">The sequence shown here is derived from an EMBL/GenBank/DDBJ whole genome shotgun (WGS) entry which is preliminary data.</text>
</comment>
<dbReference type="SUPFAM" id="SSF52218">
    <property type="entry name" value="Flavoproteins"/>
    <property type="match status" value="1"/>
</dbReference>
<protein>
    <submittedName>
        <fullName evidence="4">NADPH-dependent FMN reductase</fullName>
    </submittedName>
</protein>
<evidence type="ECO:0000313" key="4">
    <source>
        <dbReference type="EMBL" id="TCP26990.1"/>
    </source>
</evidence>
<dbReference type="PANTHER" id="PTHR43278">
    <property type="entry name" value="NAD(P)H-DEPENDENT FMN-CONTAINING OXIDOREDUCTASE YWQN-RELATED"/>
    <property type="match status" value="1"/>
</dbReference>